<feature type="transmembrane region" description="Helical" evidence="1">
    <location>
        <begin position="12"/>
        <end position="30"/>
    </location>
</feature>
<reference evidence="2 3" key="1">
    <citation type="submission" date="2019-12" db="EMBL/GenBank/DDBJ databases">
        <title>Novel species isolated from a subtropical stream in China.</title>
        <authorList>
            <person name="Lu H."/>
        </authorList>
    </citation>
    <scope>NUCLEOTIDE SEQUENCE [LARGE SCALE GENOMIC DNA]</scope>
    <source>
        <strain evidence="2 3">FT134W</strain>
    </source>
</reference>
<dbReference type="Proteomes" id="UP000469734">
    <property type="component" value="Unassembled WGS sequence"/>
</dbReference>
<dbReference type="RefSeq" id="WP_161048593.1">
    <property type="nucleotide sequence ID" value="NZ_WWCR01000001.1"/>
</dbReference>
<name>A0A7X4GX58_9BURK</name>
<keyword evidence="1" id="KW-0812">Transmembrane</keyword>
<evidence type="ECO:0000313" key="3">
    <source>
        <dbReference type="Proteomes" id="UP000469734"/>
    </source>
</evidence>
<organism evidence="2 3">
    <name type="scientific">Duganella margarita</name>
    <dbReference type="NCBI Taxonomy" id="2692170"/>
    <lineage>
        <taxon>Bacteria</taxon>
        <taxon>Pseudomonadati</taxon>
        <taxon>Pseudomonadota</taxon>
        <taxon>Betaproteobacteria</taxon>
        <taxon>Burkholderiales</taxon>
        <taxon>Oxalobacteraceae</taxon>
        <taxon>Telluria group</taxon>
        <taxon>Duganella</taxon>
    </lineage>
</organism>
<keyword evidence="1" id="KW-0472">Membrane</keyword>
<evidence type="ECO:0000313" key="2">
    <source>
        <dbReference type="EMBL" id="MYM70684.1"/>
    </source>
</evidence>
<proteinExistence type="predicted"/>
<keyword evidence="1" id="KW-1133">Transmembrane helix</keyword>
<gene>
    <name evidence="2" type="ORF">GTP56_00555</name>
</gene>
<dbReference type="AlphaFoldDB" id="A0A7X4GX58"/>
<comment type="caution">
    <text evidence="2">The sequence shown here is derived from an EMBL/GenBank/DDBJ whole genome shotgun (WGS) entry which is preliminary data.</text>
</comment>
<sequence length="62" mass="6549">MSHITSTKRSAGMVFGDFFALIGVMAFMGGSQTLGAFLFVSGIALYTTTAAARWLIAKITGR</sequence>
<protein>
    <submittedName>
        <fullName evidence="2">Uncharacterized protein</fullName>
    </submittedName>
</protein>
<feature type="transmembrane region" description="Helical" evidence="1">
    <location>
        <begin position="36"/>
        <end position="56"/>
    </location>
</feature>
<accession>A0A7X4GX58</accession>
<dbReference type="EMBL" id="WWCR01000001">
    <property type="protein sequence ID" value="MYM70684.1"/>
    <property type="molecule type" value="Genomic_DNA"/>
</dbReference>
<evidence type="ECO:0000256" key="1">
    <source>
        <dbReference type="SAM" id="Phobius"/>
    </source>
</evidence>